<organism evidence="2 3">
    <name type="scientific">Ureibacillus suwonensis</name>
    <dbReference type="NCBI Taxonomy" id="313007"/>
    <lineage>
        <taxon>Bacteria</taxon>
        <taxon>Bacillati</taxon>
        <taxon>Bacillota</taxon>
        <taxon>Bacilli</taxon>
        <taxon>Bacillales</taxon>
        <taxon>Caryophanaceae</taxon>
        <taxon>Ureibacillus</taxon>
    </lineage>
</organism>
<dbReference type="PANTHER" id="PTHR43174:SF3">
    <property type="entry name" value="UDP-N-ACETYLGLUCOSAMINE 2-EPIMERASE"/>
    <property type="match status" value="1"/>
</dbReference>
<keyword evidence="3" id="KW-1185">Reference proteome</keyword>
<dbReference type="SUPFAM" id="SSF53756">
    <property type="entry name" value="UDP-Glycosyltransferase/glycogen phosphorylase"/>
    <property type="match status" value="1"/>
</dbReference>
<dbReference type="Proteomes" id="UP001595978">
    <property type="component" value="Unassembled WGS sequence"/>
</dbReference>
<dbReference type="Pfam" id="PF02350">
    <property type="entry name" value="Epimerase_2"/>
    <property type="match status" value="1"/>
</dbReference>
<gene>
    <name evidence="2" type="primary">neuC</name>
    <name evidence="2" type="ORF">ACFPOH_02010</name>
</gene>
<keyword evidence="2" id="KW-0378">Hydrolase</keyword>
<sequence>MKKRKILAVTGIRSDYDLMTPVYEAIHSHEDLELEIIVTGAHLSEAYGLTVKEIESDGFKVVDKIDSLLNSDRASGRVKGLAIQLQGMVQTVERVNPDFLLVLGDREESMSTALIGAYMNIPVAHVAGGDRVIGNVDDQVRHAVSKLSHIHFTTNQESAERLIKLGEERFRIFNTGNPGLDRLKTVPFLTKEELSRRLNFEIKENEPLILLIQHVISTEIDQAYLQMKITMETVKEMGYKTIISYPNSDAGGQQIIKAINEYKDLPFIHIQKNIPRLEFVNIMRHASCLLGNSSAGILEAPFLKLPVVNIGNRQKGRLHAENVQFVNHKIAEIKEAVNKAIFDEEYRRVVNNCKNPYGDGNTGKKIANILSTIPIDKKLMIKEITY</sequence>
<accession>A0ABW0R7S3</accession>
<feature type="domain" description="UDP-N-acetylglucosamine 2-epimerase" evidence="1">
    <location>
        <begin position="25"/>
        <end position="370"/>
    </location>
</feature>
<protein>
    <submittedName>
        <fullName evidence="2">UDP-N-acetylglucosamine 2-epimerase</fullName>
        <ecNumber evidence="2">3.2.1.183</ecNumber>
    </submittedName>
</protein>
<comment type="caution">
    <text evidence="2">The sequence shown here is derived from an EMBL/GenBank/DDBJ whole genome shotgun (WGS) entry which is preliminary data.</text>
</comment>
<evidence type="ECO:0000313" key="3">
    <source>
        <dbReference type="Proteomes" id="UP001595978"/>
    </source>
</evidence>
<reference evidence="3" key="1">
    <citation type="journal article" date="2019" name="Int. J. Syst. Evol. Microbiol.">
        <title>The Global Catalogue of Microorganisms (GCM) 10K type strain sequencing project: providing services to taxonomists for standard genome sequencing and annotation.</title>
        <authorList>
            <consortium name="The Broad Institute Genomics Platform"/>
            <consortium name="The Broad Institute Genome Sequencing Center for Infectious Disease"/>
            <person name="Wu L."/>
            <person name="Ma J."/>
        </authorList>
    </citation>
    <scope>NUCLEOTIDE SEQUENCE [LARGE SCALE GENOMIC DNA]</scope>
    <source>
        <strain evidence="3">CCUG 56331</strain>
    </source>
</reference>
<proteinExistence type="predicted"/>
<dbReference type="InterPro" id="IPR029767">
    <property type="entry name" value="WecB-like"/>
</dbReference>
<evidence type="ECO:0000259" key="1">
    <source>
        <dbReference type="Pfam" id="PF02350"/>
    </source>
</evidence>
<name>A0ABW0R7S3_9BACL</name>
<dbReference type="NCBIfam" id="TIGR03568">
    <property type="entry name" value="NeuC_NnaA"/>
    <property type="match status" value="1"/>
</dbReference>
<dbReference type="EMBL" id="JBHSNQ010000028">
    <property type="protein sequence ID" value="MFC5540556.1"/>
    <property type="molecule type" value="Genomic_DNA"/>
</dbReference>
<dbReference type="InterPro" id="IPR020004">
    <property type="entry name" value="UDP-GlcNAc_Epase"/>
</dbReference>
<dbReference type="RefSeq" id="WP_390308728.1">
    <property type="nucleotide sequence ID" value="NZ_JBHSNQ010000028.1"/>
</dbReference>
<dbReference type="GO" id="GO:0016798">
    <property type="term" value="F:hydrolase activity, acting on glycosyl bonds"/>
    <property type="evidence" value="ECO:0007669"/>
    <property type="project" value="UniProtKB-KW"/>
</dbReference>
<dbReference type="Gene3D" id="3.40.50.2000">
    <property type="entry name" value="Glycogen Phosphorylase B"/>
    <property type="match status" value="2"/>
</dbReference>
<keyword evidence="2" id="KW-0326">Glycosidase</keyword>
<dbReference type="CDD" id="cd03786">
    <property type="entry name" value="GTB_UDP-GlcNAc_2-Epimerase"/>
    <property type="match status" value="1"/>
</dbReference>
<dbReference type="PANTHER" id="PTHR43174">
    <property type="entry name" value="UDP-N-ACETYLGLUCOSAMINE 2-EPIMERASE"/>
    <property type="match status" value="1"/>
</dbReference>
<dbReference type="EC" id="3.2.1.183" evidence="2"/>
<dbReference type="InterPro" id="IPR003331">
    <property type="entry name" value="UDP_GlcNAc_Epimerase_2_dom"/>
</dbReference>
<evidence type="ECO:0000313" key="2">
    <source>
        <dbReference type="EMBL" id="MFC5540556.1"/>
    </source>
</evidence>